<dbReference type="SUPFAM" id="SSF48371">
    <property type="entry name" value="ARM repeat"/>
    <property type="match status" value="1"/>
</dbReference>
<keyword evidence="1" id="KW-0677">Repeat</keyword>
<name>A0ABQ7I1K1_9MICR</name>
<dbReference type="InterPro" id="IPR011989">
    <property type="entry name" value="ARM-like"/>
</dbReference>
<organism evidence="2 3">
    <name type="scientific">Astathelohania contejeani</name>
    <dbReference type="NCBI Taxonomy" id="164912"/>
    <lineage>
        <taxon>Eukaryota</taxon>
        <taxon>Fungi</taxon>
        <taxon>Fungi incertae sedis</taxon>
        <taxon>Microsporidia</taxon>
        <taxon>Astathelohaniidae</taxon>
        <taxon>Astathelohania</taxon>
    </lineage>
</organism>
<dbReference type="PANTHER" id="PTHR10648:SF4">
    <property type="entry name" value="PROTEIN PHOSPHATASE 2 (FORMERLY 2A), REGULATORY SUBUNIT A, BETA ISOFORM-RELATED"/>
    <property type="match status" value="1"/>
</dbReference>
<gene>
    <name evidence="2" type="primary">PPP2R1A</name>
    <name evidence="2" type="ORF">TCON_0502</name>
</gene>
<dbReference type="EMBL" id="SBIQ01000019">
    <property type="protein sequence ID" value="KAF7684290.1"/>
    <property type="molecule type" value="Genomic_DNA"/>
</dbReference>
<dbReference type="InterPro" id="IPR051023">
    <property type="entry name" value="PP2A_Regulatory_Subunit_A"/>
</dbReference>
<evidence type="ECO:0000313" key="2">
    <source>
        <dbReference type="EMBL" id="KAF7684290.1"/>
    </source>
</evidence>
<accession>A0ABQ7I1K1</accession>
<comment type="caution">
    <text evidence="2">The sequence shown here is derived from an EMBL/GenBank/DDBJ whole genome shotgun (WGS) entry which is preliminary data.</text>
</comment>
<protein>
    <submittedName>
        <fullName evidence="2">Serine/threonine-protein phosphatase 2A 65 kDa regulatory subunit A alpha isoform</fullName>
    </submittedName>
</protein>
<evidence type="ECO:0000313" key="3">
    <source>
        <dbReference type="Proteomes" id="UP001516464"/>
    </source>
</evidence>
<dbReference type="Gene3D" id="1.25.10.10">
    <property type="entry name" value="Leucine-rich Repeat Variant"/>
    <property type="match status" value="1"/>
</dbReference>
<proteinExistence type="predicted"/>
<dbReference type="PANTHER" id="PTHR10648">
    <property type="entry name" value="SERINE/THREONINE-PROTEIN PHOSPHATASE PP2A 65 KDA REGULATORY SUBUNIT"/>
    <property type="match status" value="1"/>
</dbReference>
<reference evidence="2 3" key="1">
    <citation type="submission" date="2019-01" db="EMBL/GenBank/DDBJ databases">
        <title>Genomes sequencing and comparative genomics of infectious freshwater microsporidia, Cucumispora dikerogammari and Thelohania contejeani.</title>
        <authorList>
            <person name="Cormier A."/>
            <person name="Giraud I."/>
            <person name="Wattier R."/>
            <person name="Teixeira M."/>
            <person name="Grandjean F."/>
            <person name="Rigaud T."/>
            <person name="Cordaux R."/>
        </authorList>
    </citation>
    <scope>NUCLEOTIDE SEQUENCE [LARGE SCALE GENOMIC DNA]</scope>
    <source>
        <strain evidence="2">T1</strain>
        <tissue evidence="2">Spores</tissue>
    </source>
</reference>
<sequence>MNSLAGLTIPSPTDIPRIIATLQNHIGADESNLPQVLSILKQIYLISNDISLVLPCFELLLLEDSPFSDECINFLKPHLDFTSHPFFTLLLDSPYYRHRLALTQFEINDPIILHKLLNDKVSIVAQHTAMALGRLKTTPFSPSELCAFAKHFCANPYLHSHAIDLLSLIQYPTEEAVSMLAEIASAPSWRVRLRLVRRMYMLTQYSLDEIFILLSEDEEEQIKVELVKNLQYLRNNDIIQKMVARFEQDQSTAMRVAWIEQVSILMAENGLDGTAHLRSCCNDSRLPVRMAALNALKKVKNTLSKEVFNHLFKGLINSFENANNWRIRYALLETIGDLATQEKESEYMIQSFFRYFYDSAAEVREMACKVFGNLSRRFGKEWAVQNLHEIYKVLESRKYVHRVSVTGVVEVYCQLISEEDGLNMIVDDLVRRIANDPIANVRSALIDVLKGYSKRFIGYISDMSVSEDPILREEALIVLNKLK</sequence>
<keyword evidence="3" id="KW-1185">Reference proteome</keyword>
<evidence type="ECO:0000256" key="1">
    <source>
        <dbReference type="ARBA" id="ARBA00022737"/>
    </source>
</evidence>
<dbReference type="Proteomes" id="UP001516464">
    <property type="component" value="Unassembled WGS sequence"/>
</dbReference>
<dbReference type="InterPro" id="IPR016024">
    <property type="entry name" value="ARM-type_fold"/>
</dbReference>